<gene>
    <name evidence="3" type="ORF">QJU78_04345</name>
</gene>
<feature type="transmembrane region" description="Helical" evidence="2">
    <location>
        <begin position="41"/>
        <end position="61"/>
    </location>
</feature>
<evidence type="ECO:0000256" key="1">
    <source>
        <dbReference type="SAM" id="Coils"/>
    </source>
</evidence>
<evidence type="ECO:0000256" key="2">
    <source>
        <dbReference type="SAM" id="Phobius"/>
    </source>
</evidence>
<protein>
    <recommendedName>
        <fullName evidence="5">Hemophilus-specific protein</fullName>
    </recommendedName>
</protein>
<dbReference type="EMBL" id="JASAYJ010000007">
    <property type="protein sequence ID" value="MDP8187004.1"/>
    <property type="molecule type" value="Genomic_DNA"/>
</dbReference>
<evidence type="ECO:0000313" key="3">
    <source>
        <dbReference type="EMBL" id="MDP8187004.1"/>
    </source>
</evidence>
<keyword evidence="1" id="KW-0175">Coiled coil</keyword>
<dbReference type="Proteomes" id="UP001230466">
    <property type="component" value="Unassembled WGS sequence"/>
</dbReference>
<accession>A0AAW8CPQ4</accession>
<name>A0AAW8CPQ4_9PAST</name>
<evidence type="ECO:0000313" key="4">
    <source>
        <dbReference type="Proteomes" id="UP001230466"/>
    </source>
</evidence>
<organism evidence="3 4">
    <name type="scientific">Pasteurella atlantica</name>
    <dbReference type="NCBI Taxonomy" id="2827233"/>
    <lineage>
        <taxon>Bacteria</taxon>
        <taxon>Pseudomonadati</taxon>
        <taxon>Pseudomonadota</taxon>
        <taxon>Gammaproteobacteria</taxon>
        <taxon>Pasteurellales</taxon>
        <taxon>Pasteurellaceae</taxon>
        <taxon>Pasteurella</taxon>
    </lineage>
</organism>
<sequence>MIDNKKFEAEIEQMRATTIKLQAETMKLQNESAKLNKELKWYEVSIIVAVTLVVVAIAKLFL</sequence>
<dbReference type="RefSeq" id="WP_211599253.1">
    <property type="nucleotide sequence ID" value="NZ_JAGRQI010000026.1"/>
</dbReference>
<evidence type="ECO:0008006" key="5">
    <source>
        <dbReference type="Google" id="ProtNLM"/>
    </source>
</evidence>
<keyword evidence="2" id="KW-1133">Transmembrane helix</keyword>
<keyword evidence="2" id="KW-0812">Transmembrane</keyword>
<keyword evidence="2" id="KW-0472">Membrane</keyword>
<reference evidence="3" key="1">
    <citation type="journal article" date="2023" name="Front. Microbiol.">
        <title>Phylogeography and host specificity of Pasteurellaceae pathogenic to sea-farmed fish in the north-east Atlantic.</title>
        <authorList>
            <person name="Gulla S."/>
            <person name="Colquhoun D.J."/>
            <person name="Olsen A.B."/>
            <person name="Spilsberg B."/>
            <person name="Lagesen K."/>
            <person name="Aakesson C.P."/>
            <person name="Strom S."/>
            <person name="Manji F."/>
            <person name="Birkbeck T.H."/>
            <person name="Nilsen H.K."/>
        </authorList>
    </citation>
    <scope>NUCLEOTIDE SEQUENCE</scope>
    <source>
        <strain evidence="3">VIB1234</strain>
    </source>
</reference>
<dbReference type="AlphaFoldDB" id="A0AAW8CPQ4"/>
<comment type="caution">
    <text evidence="3">The sequence shown here is derived from an EMBL/GenBank/DDBJ whole genome shotgun (WGS) entry which is preliminary data.</text>
</comment>
<feature type="coiled-coil region" evidence="1">
    <location>
        <begin position="4"/>
        <end position="38"/>
    </location>
</feature>
<proteinExistence type="predicted"/>